<dbReference type="RefSeq" id="WP_119767966.1">
    <property type="nucleotide sequence ID" value="NZ_QYUO01000001.1"/>
</dbReference>
<gene>
    <name evidence="4" type="ORF">D3871_05460</name>
</gene>
<dbReference type="PROSITE" id="PS50110">
    <property type="entry name" value="RESPONSE_REGULATORY"/>
    <property type="match status" value="1"/>
</dbReference>
<evidence type="ECO:0000256" key="1">
    <source>
        <dbReference type="ARBA" id="ARBA00022553"/>
    </source>
</evidence>
<keyword evidence="1" id="KW-0597">Phosphoprotein</keyword>
<sequence length="276" mass="31009">MSNSIFPFAVRLIGFSDEETGSFDLAFGRQEGKGYGYFRLAEDNLQDPDMYVVNADQLKAMITLADLRASEVRPALLVGNPQIDLSHPRIPHPIVWNVLFAALDELVEKRADALSRLEASDIVIVPERRRRHRLDIDLTVPAEYEKMRAKIPEDGAVLIVDKNTASRDYLSDLLSRQQVPVLWAGDELSAVELCKKQSIAVVMINTSTPGVDPYRLCWGVKEKNSPVKISVILLVSKPFEYDAEQARYVGIEGFLNKPLASHHLITVLKKFLPRGR</sequence>
<evidence type="ECO:0000256" key="2">
    <source>
        <dbReference type="PROSITE-ProRule" id="PRU00169"/>
    </source>
</evidence>
<dbReference type="PANTHER" id="PTHR44591:SF3">
    <property type="entry name" value="RESPONSE REGULATORY DOMAIN-CONTAINING PROTEIN"/>
    <property type="match status" value="1"/>
</dbReference>
<dbReference type="InterPro" id="IPR050595">
    <property type="entry name" value="Bact_response_regulator"/>
</dbReference>
<evidence type="ECO:0000259" key="3">
    <source>
        <dbReference type="PROSITE" id="PS50110"/>
    </source>
</evidence>
<dbReference type="OrthoDB" id="8755166at2"/>
<reference evidence="5" key="1">
    <citation type="submission" date="2018-09" db="EMBL/GenBank/DDBJ databases">
        <authorList>
            <person name="Zhu H."/>
        </authorList>
    </citation>
    <scope>NUCLEOTIDE SEQUENCE [LARGE SCALE GENOMIC DNA]</scope>
    <source>
        <strain evidence="5">K1R23-30</strain>
    </source>
</reference>
<dbReference type="CDD" id="cd00156">
    <property type="entry name" value="REC"/>
    <property type="match status" value="1"/>
</dbReference>
<keyword evidence="5" id="KW-1185">Reference proteome</keyword>
<evidence type="ECO:0000313" key="4">
    <source>
        <dbReference type="EMBL" id="RJF98021.1"/>
    </source>
</evidence>
<accession>A0A3A3FV49</accession>
<organism evidence="4 5">
    <name type="scientific">Noviherbaspirillum saxi</name>
    <dbReference type="NCBI Taxonomy" id="2320863"/>
    <lineage>
        <taxon>Bacteria</taxon>
        <taxon>Pseudomonadati</taxon>
        <taxon>Pseudomonadota</taxon>
        <taxon>Betaproteobacteria</taxon>
        <taxon>Burkholderiales</taxon>
        <taxon>Oxalobacteraceae</taxon>
        <taxon>Noviherbaspirillum</taxon>
    </lineage>
</organism>
<dbReference type="AlphaFoldDB" id="A0A3A3FV49"/>
<dbReference type="SMART" id="SM00448">
    <property type="entry name" value="REC"/>
    <property type="match status" value="1"/>
</dbReference>
<protein>
    <submittedName>
        <fullName evidence="4">Response regulator</fullName>
    </submittedName>
</protein>
<dbReference type="GO" id="GO:0000160">
    <property type="term" value="P:phosphorelay signal transduction system"/>
    <property type="evidence" value="ECO:0007669"/>
    <property type="project" value="InterPro"/>
</dbReference>
<dbReference type="Pfam" id="PF00072">
    <property type="entry name" value="Response_reg"/>
    <property type="match status" value="1"/>
</dbReference>
<proteinExistence type="predicted"/>
<dbReference type="InterPro" id="IPR011006">
    <property type="entry name" value="CheY-like_superfamily"/>
</dbReference>
<comment type="caution">
    <text evidence="4">The sequence shown here is derived from an EMBL/GenBank/DDBJ whole genome shotgun (WGS) entry which is preliminary data.</text>
</comment>
<dbReference type="EMBL" id="QYUO01000001">
    <property type="protein sequence ID" value="RJF98021.1"/>
    <property type="molecule type" value="Genomic_DNA"/>
</dbReference>
<evidence type="ECO:0000313" key="5">
    <source>
        <dbReference type="Proteomes" id="UP000265955"/>
    </source>
</evidence>
<dbReference type="InterPro" id="IPR001789">
    <property type="entry name" value="Sig_transdc_resp-reg_receiver"/>
</dbReference>
<name>A0A3A3FV49_9BURK</name>
<dbReference type="Gene3D" id="3.40.50.2300">
    <property type="match status" value="1"/>
</dbReference>
<dbReference type="Proteomes" id="UP000265955">
    <property type="component" value="Unassembled WGS sequence"/>
</dbReference>
<feature type="domain" description="Response regulatory" evidence="3">
    <location>
        <begin position="156"/>
        <end position="272"/>
    </location>
</feature>
<dbReference type="SUPFAM" id="SSF52172">
    <property type="entry name" value="CheY-like"/>
    <property type="match status" value="1"/>
</dbReference>
<dbReference type="PANTHER" id="PTHR44591">
    <property type="entry name" value="STRESS RESPONSE REGULATOR PROTEIN 1"/>
    <property type="match status" value="1"/>
</dbReference>
<comment type="caution">
    <text evidence="2">Lacks conserved residue(s) required for the propagation of feature annotation.</text>
</comment>